<dbReference type="EMBL" id="LAZR01049181">
    <property type="protein sequence ID" value="KKK90254.1"/>
    <property type="molecule type" value="Genomic_DNA"/>
</dbReference>
<proteinExistence type="predicted"/>
<protein>
    <submittedName>
        <fullName evidence="2">Uncharacterized protein</fullName>
    </submittedName>
</protein>
<dbReference type="AlphaFoldDB" id="A0A0F9BI16"/>
<gene>
    <name evidence="2" type="ORF">LCGC14_2724960</name>
</gene>
<accession>A0A0F9BI16</accession>
<sequence length="84" mass="9887">MKIKMEKKGWKITAIIFIVLFILETISVVGLVMWGAAILNEEYEKESECIYNVCSGAETYIYYEYEEVCECYIDNELVKSEYMK</sequence>
<keyword evidence="1" id="KW-0812">Transmembrane</keyword>
<keyword evidence="1" id="KW-1133">Transmembrane helix</keyword>
<evidence type="ECO:0000313" key="2">
    <source>
        <dbReference type="EMBL" id="KKK90254.1"/>
    </source>
</evidence>
<keyword evidence="1" id="KW-0472">Membrane</keyword>
<feature type="transmembrane region" description="Helical" evidence="1">
    <location>
        <begin position="12"/>
        <end position="39"/>
    </location>
</feature>
<reference evidence="2" key="1">
    <citation type="journal article" date="2015" name="Nature">
        <title>Complex archaea that bridge the gap between prokaryotes and eukaryotes.</title>
        <authorList>
            <person name="Spang A."/>
            <person name="Saw J.H."/>
            <person name="Jorgensen S.L."/>
            <person name="Zaremba-Niedzwiedzka K."/>
            <person name="Martijn J."/>
            <person name="Lind A.E."/>
            <person name="van Eijk R."/>
            <person name="Schleper C."/>
            <person name="Guy L."/>
            <person name="Ettema T.J."/>
        </authorList>
    </citation>
    <scope>NUCLEOTIDE SEQUENCE</scope>
</reference>
<organism evidence="2">
    <name type="scientific">marine sediment metagenome</name>
    <dbReference type="NCBI Taxonomy" id="412755"/>
    <lineage>
        <taxon>unclassified sequences</taxon>
        <taxon>metagenomes</taxon>
        <taxon>ecological metagenomes</taxon>
    </lineage>
</organism>
<evidence type="ECO:0000256" key="1">
    <source>
        <dbReference type="SAM" id="Phobius"/>
    </source>
</evidence>
<comment type="caution">
    <text evidence="2">The sequence shown here is derived from an EMBL/GenBank/DDBJ whole genome shotgun (WGS) entry which is preliminary data.</text>
</comment>
<name>A0A0F9BI16_9ZZZZ</name>